<keyword evidence="3" id="KW-1185">Reference proteome</keyword>
<evidence type="ECO:0000256" key="1">
    <source>
        <dbReference type="SAM" id="SignalP"/>
    </source>
</evidence>
<proteinExistence type="predicted"/>
<feature type="signal peptide" evidence="1">
    <location>
        <begin position="1"/>
        <end position="21"/>
    </location>
</feature>
<protein>
    <submittedName>
        <fullName evidence="2">Uncharacterized protein</fullName>
    </submittedName>
</protein>
<organism evidence="2 3">
    <name type="scientific">Larkinella arboricola</name>
    <dbReference type="NCBI Taxonomy" id="643671"/>
    <lineage>
        <taxon>Bacteria</taxon>
        <taxon>Pseudomonadati</taxon>
        <taxon>Bacteroidota</taxon>
        <taxon>Cytophagia</taxon>
        <taxon>Cytophagales</taxon>
        <taxon>Spirosomataceae</taxon>
        <taxon>Larkinella</taxon>
    </lineage>
</organism>
<name>A0A327WI44_LARAB</name>
<dbReference type="OrthoDB" id="975521at2"/>
<dbReference type="Proteomes" id="UP000248790">
    <property type="component" value="Unassembled WGS sequence"/>
</dbReference>
<gene>
    <name evidence="2" type="ORF">LX87_05513</name>
</gene>
<keyword evidence="1" id="KW-0732">Signal</keyword>
<reference evidence="2 3" key="1">
    <citation type="submission" date="2018-06" db="EMBL/GenBank/DDBJ databases">
        <title>Genomic Encyclopedia of Archaeal and Bacterial Type Strains, Phase II (KMG-II): from individual species to whole genera.</title>
        <authorList>
            <person name="Goeker M."/>
        </authorList>
    </citation>
    <scope>NUCLEOTIDE SEQUENCE [LARGE SCALE GENOMIC DNA]</scope>
    <source>
        <strain evidence="2 3">DSM 21851</strain>
    </source>
</reference>
<accession>A0A327WI44</accession>
<dbReference type="EMBL" id="QLMC01000014">
    <property type="protein sequence ID" value="RAJ90084.1"/>
    <property type="molecule type" value="Genomic_DNA"/>
</dbReference>
<comment type="caution">
    <text evidence="2">The sequence shown here is derived from an EMBL/GenBank/DDBJ whole genome shotgun (WGS) entry which is preliminary data.</text>
</comment>
<sequence length="422" mass="47502">MKHLFTIILFSQCFLSVTVLAQQKSAKTYAAIIGNAGPVVSPDIKRRNDEIKFQARTRINKDLLEFLNLLIKDDLGENERNYLIQNSYLLNPQQIFSGDGVVIEDDIDPNHTSAENIVDIGIERYLRNLDLFYSKSDSATIAFSNLVVSDVQEGKEFPYLKVFFTQKFNGRNKQVNIPYKAVQRVAELRAEKLNGKWQTFITRLGFLRPDESLSPLHNLTIPKDFGPKQPVKGTAKIFQKVDTTIDTLIVNWDKQWLQVVRSTIPQLPTGSYQRSKTGSSRKGDISMTLAKSEQKLIFRRNDGAQIAFDRVNNPKETDRLKLKYRRNGWLQIAAGLVALGTSYGGYTNLQKSYNTYNGELAKLNAEYAIWKDLSQQPAGNPVTSMNFNSYSRPGIYAVYGGGTTGAGLILNGIRQLIKAGKL</sequence>
<feature type="chain" id="PRO_5016435450" evidence="1">
    <location>
        <begin position="22"/>
        <end position="422"/>
    </location>
</feature>
<dbReference type="RefSeq" id="WP_111631513.1">
    <property type="nucleotide sequence ID" value="NZ_QLMC01000014.1"/>
</dbReference>
<evidence type="ECO:0000313" key="3">
    <source>
        <dbReference type="Proteomes" id="UP000248790"/>
    </source>
</evidence>
<evidence type="ECO:0000313" key="2">
    <source>
        <dbReference type="EMBL" id="RAJ90084.1"/>
    </source>
</evidence>
<dbReference type="AlphaFoldDB" id="A0A327WI44"/>